<reference evidence="8 10" key="1">
    <citation type="submission" date="2016-10" db="EMBL/GenBank/DDBJ databases">
        <authorList>
            <person name="Varghese N."/>
            <person name="Submissions S."/>
        </authorList>
    </citation>
    <scope>NUCLEOTIDE SEQUENCE [LARGE SCALE GENOMIC DNA]</scope>
    <source>
        <strain evidence="8 10">CGMCC 1.11215</strain>
    </source>
</reference>
<feature type="transmembrane region" description="Helical" evidence="6">
    <location>
        <begin position="174"/>
        <end position="196"/>
    </location>
</feature>
<dbReference type="InterPro" id="IPR011701">
    <property type="entry name" value="MFS"/>
</dbReference>
<dbReference type="PANTHER" id="PTHR42718:SF9">
    <property type="entry name" value="MAJOR FACILITATOR SUPERFAMILY MULTIDRUG TRANSPORTER MFSC"/>
    <property type="match status" value="1"/>
</dbReference>
<evidence type="ECO:0000256" key="3">
    <source>
        <dbReference type="ARBA" id="ARBA00022692"/>
    </source>
</evidence>
<feature type="transmembrane region" description="Helical" evidence="6">
    <location>
        <begin position="50"/>
        <end position="75"/>
    </location>
</feature>
<keyword evidence="3 6" id="KW-0812">Transmembrane</keyword>
<feature type="transmembrane region" description="Helical" evidence="6">
    <location>
        <begin position="21"/>
        <end position="38"/>
    </location>
</feature>
<evidence type="ECO:0000259" key="7">
    <source>
        <dbReference type="PROSITE" id="PS50850"/>
    </source>
</evidence>
<dbReference type="InterPro" id="IPR036259">
    <property type="entry name" value="MFS_trans_sf"/>
</dbReference>
<keyword evidence="11" id="KW-1185">Reference proteome</keyword>
<dbReference type="Proteomes" id="UP000199639">
    <property type="component" value="Unassembled WGS sequence"/>
</dbReference>
<dbReference type="Gene3D" id="1.20.1250.20">
    <property type="entry name" value="MFS general substrate transporter like domains"/>
    <property type="match status" value="1"/>
</dbReference>
<dbReference type="PROSITE" id="PS50850">
    <property type="entry name" value="MFS"/>
    <property type="match status" value="1"/>
</dbReference>
<dbReference type="Proteomes" id="UP000298252">
    <property type="component" value="Unassembled WGS sequence"/>
</dbReference>
<keyword evidence="5 6" id="KW-0472">Membrane</keyword>
<dbReference type="SUPFAM" id="SSF103473">
    <property type="entry name" value="MFS general substrate transporter"/>
    <property type="match status" value="1"/>
</dbReference>
<evidence type="ECO:0000256" key="6">
    <source>
        <dbReference type="SAM" id="Phobius"/>
    </source>
</evidence>
<keyword evidence="4 6" id="KW-1133">Transmembrane helix</keyword>
<feature type="transmembrane region" description="Helical" evidence="6">
    <location>
        <begin position="116"/>
        <end position="134"/>
    </location>
</feature>
<feature type="transmembrane region" description="Helical" evidence="6">
    <location>
        <begin position="87"/>
        <end position="110"/>
    </location>
</feature>
<evidence type="ECO:0000256" key="1">
    <source>
        <dbReference type="ARBA" id="ARBA00004651"/>
    </source>
</evidence>
<dbReference type="GO" id="GO:0005886">
    <property type="term" value="C:plasma membrane"/>
    <property type="evidence" value="ECO:0007669"/>
    <property type="project" value="UniProtKB-SubCell"/>
</dbReference>
<name>A0A4R8V0F9_9MICO</name>
<feature type="transmembrane region" description="Helical" evidence="6">
    <location>
        <begin position="260"/>
        <end position="280"/>
    </location>
</feature>
<evidence type="ECO:0000313" key="9">
    <source>
        <dbReference type="EMBL" id="TFB75133.1"/>
    </source>
</evidence>
<comment type="subcellular location">
    <subcellularLocation>
        <location evidence="1">Cell membrane</location>
        <topology evidence="1">Multi-pass membrane protein</topology>
    </subcellularLocation>
</comment>
<dbReference type="RefSeq" id="WP_092342456.1">
    <property type="nucleotide sequence ID" value="NZ_FNIB01000023.1"/>
</dbReference>
<dbReference type="Pfam" id="PF07690">
    <property type="entry name" value="MFS_1"/>
    <property type="match status" value="1"/>
</dbReference>
<proteinExistence type="predicted"/>
<dbReference type="PANTHER" id="PTHR42718">
    <property type="entry name" value="MAJOR FACILITATOR SUPERFAMILY MULTIDRUG TRANSPORTER MFSC"/>
    <property type="match status" value="1"/>
</dbReference>
<dbReference type="STRING" id="1424659.SAMN05216368_1233"/>
<dbReference type="InterPro" id="IPR020846">
    <property type="entry name" value="MFS_dom"/>
</dbReference>
<gene>
    <name evidence="9" type="ORF">E3O21_13270</name>
    <name evidence="8" type="ORF">SAMN05216368_1233</name>
</gene>
<dbReference type="EMBL" id="FNIB01000023">
    <property type="protein sequence ID" value="SDO55043.1"/>
    <property type="molecule type" value="Genomic_DNA"/>
</dbReference>
<reference evidence="9 11" key="2">
    <citation type="submission" date="2019-03" db="EMBL/GenBank/DDBJ databases">
        <title>Genomics of glacier-inhabiting Cryobacterium strains.</title>
        <authorList>
            <person name="Liu Q."/>
            <person name="Xin Y.-H."/>
        </authorList>
    </citation>
    <scope>NUCLEOTIDE SEQUENCE [LARGE SCALE GENOMIC DNA]</scope>
    <source>
        <strain evidence="9 11">Hh8</strain>
    </source>
</reference>
<organism evidence="8 10">
    <name type="scientific">Cryobacterium flavum</name>
    <dbReference type="NCBI Taxonomy" id="1424659"/>
    <lineage>
        <taxon>Bacteria</taxon>
        <taxon>Bacillati</taxon>
        <taxon>Actinomycetota</taxon>
        <taxon>Actinomycetes</taxon>
        <taxon>Micrococcales</taxon>
        <taxon>Microbacteriaceae</taxon>
        <taxon>Cryobacterium</taxon>
    </lineage>
</organism>
<accession>A0A4R8V0F9</accession>
<feature type="transmembrane region" description="Helical" evidence="6">
    <location>
        <begin position="146"/>
        <end position="168"/>
    </location>
</feature>
<feature type="domain" description="Major facilitator superfamily (MFS) profile" evidence="7">
    <location>
        <begin position="14"/>
        <end position="359"/>
    </location>
</feature>
<keyword evidence="2" id="KW-0813">Transport</keyword>
<evidence type="ECO:0000313" key="8">
    <source>
        <dbReference type="EMBL" id="SDO55043.1"/>
    </source>
</evidence>
<evidence type="ECO:0000313" key="11">
    <source>
        <dbReference type="Proteomes" id="UP000298252"/>
    </source>
</evidence>
<sequence length="359" mass="36388">MAQNATRQPDPALLRKLGARPMLLAALIVTAVFVLSNSPTPLFVSWQRELGFSAGMLTVIFAAYMVGLLLTLTVAGQFADRFGRKSVLIPGLVLALVACSLFGVASSVLLLVIARFLTGVAVGVIVSAGMAAVVDLGGPARRRQASLAASVAMVFGAGLGPLLSGLFAQGMVTPAPVIFAVEFVLLATALVIAIFLPLPRPPASQSAGTADAAFKLHLPSVPKRNQRHLAYGIAVFAPGITATSFVLSLGPSLLSNLLNVSSPLVAGGMACAMFLAATGVQFTVSRVPVRGILLLGSGATLAAMASLIIAVNAALPAILILSALLAGIGLSAGTTLFTAVLAAAAITGGILVRRDLSPH</sequence>
<feature type="transmembrane region" description="Helical" evidence="6">
    <location>
        <begin position="292"/>
        <end position="313"/>
    </location>
</feature>
<dbReference type="PROSITE" id="PS00216">
    <property type="entry name" value="SUGAR_TRANSPORT_1"/>
    <property type="match status" value="1"/>
</dbReference>
<feature type="transmembrane region" description="Helical" evidence="6">
    <location>
        <begin position="229"/>
        <end position="254"/>
    </location>
</feature>
<dbReference type="GO" id="GO:0022857">
    <property type="term" value="F:transmembrane transporter activity"/>
    <property type="evidence" value="ECO:0007669"/>
    <property type="project" value="InterPro"/>
</dbReference>
<evidence type="ECO:0000256" key="4">
    <source>
        <dbReference type="ARBA" id="ARBA00022989"/>
    </source>
</evidence>
<dbReference type="InterPro" id="IPR005829">
    <property type="entry name" value="Sugar_transporter_CS"/>
</dbReference>
<evidence type="ECO:0000256" key="5">
    <source>
        <dbReference type="ARBA" id="ARBA00023136"/>
    </source>
</evidence>
<feature type="transmembrane region" description="Helical" evidence="6">
    <location>
        <begin position="319"/>
        <end position="352"/>
    </location>
</feature>
<evidence type="ECO:0000313" key="10">
    <source>
        <dbReference type="Proteomes" id="UP000199639"/>
    </source>
</evidence>
<dbReference type="AlphaFoldDB" id="A0A4R8V0F9"/>
<dbReference type="EMBL" id="SOFD01000030">
    <property type="protein sequence ID" value="TFB75133.1"/>
    <property type="molecule type" value="Genomic_DNA"/>
</dbReference>
<evidence type="ECO:0000256" key="2">
    <source>
        <dbReference type="ARBA" id="ARBA00022448"/>
    </source>
</evidence>
<protein>
    <submittedName>
        <fullName evidence="9">MFS transporter</fullName>
    </submittedName>
    <submittedName>
        <fullName evidence="8">Predicted arabinose efflux permease, MFS family</fullName>
    </submittedName>
</protein>